<dbReference type="Gene3D" id="3.20.20.70">
    <property type="entry name" value="Aldolase class I"/>
    <property type="match status" value="1"/>
</dbReference>
<dbReference type="Proteomes" id="UP001642464">
    <property type="component" value="Unassembled WGS sequence"/>
</dbReference>
<dbReference type="EMBL" id="CAXAMM010031992">
    <property type="protein sequence ID" value="CAK9069026.1"/>
    <property type="molecule type" value="Genomic_DNA"/>
</dbReference>
<organism evidence="1 2">
    <name type="scientific">Durusdinium trenchii</name>
    <dbReference type="NCBI Taxonomy" id="1381693"/>
    <lineage>
        <taxon>Eukaryota</taxon>
        <taxon>Sar</taxon>
        <taxon>Alveolata</taxon>
        <taxon>Dinophyceae</taxon>
        <taxon>Suessiales</taxon>
        <taxon>Symbiodiniaceae</taxon>
        <taxon>Durusdinium</taxon>
    </lineage>
</organism>
<feature type="non-terminal residue" evidence="1">
    <location>
        <position position="1"/>
    </location>
</feature>
<dbReference type="InterPro" id="IPR013785">
    <property type="entry name" value="Aldolase_TIM"/>
</dbReference>
<feature type="non-terminal residue" evidence="1">
    <location>
        <position position="206"/>
    </location>
</feature>
<proteinExistence type="predicted"/>
<protein>
    <submittedName>
        <fullName evidence="1">Uncharacterized protein</fullName>
    </submittedName>
</protein>
<name>A0ABP0NYZ1_9DINO</name>
<comment type="caution">
    <text evidence="1">The sequence shown here is derived from an EMBL/GenBank/DDBJ whole genome shotgun (WGS) entry which is preliminary data.</text>
</comment>
<accession>A0ABP0NYZ1</accession>
<reference evidence="1 2" key="1">
    <citation type="submission" date="2024-02" db="EMBL/GenBank/DDBJ databases">
        <authorList>
            <person name="Chen Y."/>
            <person name="Shah S."/>
            <person name="Dougan E. K."/>
            <person name="Thang M."/>
            <person name="Chan C."/>
        </authorList>
    </citation>
    <scope>NUCLEOTIDE SEQUENCE [LARGE SCALE GENOMIC DNA]</scope>
</reference>
<sequence length="206" mass="23144">EAIVRAGAGWRCGRRRFLGNTVRLGAALSVLAVTGAAGPVVSLSGSSTTASSEPAGDGGFEFYLAVTANRPLRDELGRDPLEDLDLSDNPYSRNVIDISGWKLARYRRQGPHLIAMQNPNLAEHMVKLEEHVPQLVPVGFDGVVIIDYEPYWALWERTPNNPSTEPFDAFDSDYKDDWRDYIRENRLYLLDGLNPEEQEEIYKLTY</sequence>
<evidence type="ECO:0000313" key="2">
    <source>
        <dbReference type="Proteomes" id="UP001642464"/>
    </source>
</evidence>
<evidence type="ECO:0000313" key="1">
    <source>
        <dbReference type="EMBL" id="CAK9069026.1"/>
    </source>
</evidence>
<keyword evidence="2" id="KW-1185">Reference proteome</keyword>
<gene>
    <name evidence="1" type="ORF">SCF082_LOCUS34645</name>
</gene>